<keyword evidence="1" id="KW-0812">Transmembrane</keyword>
<proteinExistence type="predicted"/>
<feature type="transmembrane region" description="Helical" evidence="1">
    <location>
        <begin position="12"/>
        <end position="33"/>
    </location>
</feature>
<comment type="caution">
    <text evidence="2">The sequence shown here is derived from an EMBL/GenBank/DDBJ whole genome shotgun (WGS) entry which is preliminary data.</text>
</comment>
<evidence type="ECO:0000313" key="3">
    <source>
        <dbReference type="Proteomes" id="UP000177165"/>
    </source>
</evidence>
<dbReference type="Proteomes" id="UP000177165">
    <property type="component" value="Unassembled WGS sequence"/>
</dbReference>
<dbReference type="Pfam" id="PF06182">
    <property type="entry name" value="ABC2_membrane_6"/>
    <property type="match status" value="1"/>
</dbReference>
<reference evidence="2 3" key="1">
    <citation type="journal article" date="2016" name="Nat. Commun.">
        <title>Thousands of microbial genomes shed light on interconnected biogeochemical processes in an aquifer system.</title>
        <authorList>
            <person name="Anantharaman K."/>
            <person name="Brown C.T."/>
            <person name="Hug L.A."/>
            <person name="Sharon I."/>
            <person name="Castelle C.J."/>
            <person name="Probst A.J."/>
            <person name="Thomas B.C."/>
            <person name="Singh A."/>
            <person name="Wilkins M.J."/>
            <person name="Karaoz U."/>
            <person name="Brodie E.L."/>
            <person name="Williams K.H."/>
            <person name="Hubbard S.S."/>
            <person name="Banfield J.F."/>
        </authorList>
    </citation>
    <scope>NUCLEOTIDE SEQUENCE [LARGE SCALE GENOMIC DNA]</scope>
</reference>
<evidence type="ECO:0000313" key="2">
    <source>
        <dbReference type="EMBL" id="OGY78982.1"/>
    </source>
</evidence>
<feature type="transmembrane region" description="Helical" evidence="1">
    <location>
        <begin position="213"/>
        <end position="235"/>
    </location>
</feature>
<evidence type="ECO:0008006" key="4">
    <source>
        <dbReference type="Google" id="ProtNLM"/>
    </source>
</evidence>
<accession>A0A1G2APZ8</accession>
<gene>
    <name evidence="2" type="ORF">A3B74_03795</name>
</gene>
<keyword evidence="1" id="KW-1133">Transmembrane helix</keyword>
<protein>
    <recommendedName>
        <fullName evidence="4">ABC transporter permease</fullName>
    </recommendedName>
</protein>
<evidence type="ECO:0000256" key="1">
    <source>
        <dbReference type="SAM" id="Phobius"/>
    </source>
</evidence>
<dbReference type="InterPro" id="IPR010390">
    <property type="entry name" value="ABC-2_transporter-like"/>
</dbReference>
<dbReference type="PANTHER" id="PTHR36832">
    <property type="entry name" value="SLR1174 PROTEIN-RELATED"/>
    <property type="match status" value="1"/>
</dbReference>
<feature type="transmembrane region" description="Helical" evidence="1">
    <location>
        <begin position="161"/>
        <end position="181"/>
    </location>
</feature>
<name>A0A1G2APZ8_9BACT</name>
<dbReference type="PANTHER" id="PTHR36832:SF1">
    <property type="entry name" value="SLR1174 PROTEIN"/>
    <property type="match status" value="1"/>
</dbReference>
<organism evidence="2 3">
    <name type="scientific">Candidatus Kerfeldbacteria bacterium RIFCSPHIGHO2_02_FULL_42_14</name>
    <dbReference type="NCBI Taxonomy" id="1798540"/>
    <lineage>
        <taxon>Bacteria</taxon>
        <taxon>Candidatus Kerfeldiibacteriota</taxon>
    </lineage>
</organism>
<feature type="transmembrane region" description="Helical" evidence="1">
    <location>
        <begin position="40"/>
        <end position="58"/>
    </location>
</feature>
<dbReference type="EMBL" id="MHKB01000011">
    <property type="protein sequence ID" value="OGY78982.1"/>
    <property type="molecule type" value="Genomic_DNA"/>
</dbReference>
<keyword evidence="1" id="KW-0472">Membrane</keyword>
<feature type="transmembrane region" description="Helical" evidence="1">
    <location>
        <begin position="95"/>
        <end position="113"/>
    </location>
</feature>
<feature type="transmembrane region" description="Helical" evidence="1">
    <location>
        <begin position="125"/>
        <end position="149"/>
    </location>
</feature>
<sequence>MNFALEVFGSIFLILVTTLVWKTLFSTQGSLIAGYSEHEMITYVVGAGMISSLLLLTAQGDDINDDIQQGRLSVLLLKPFHATVYWLIRDMCRKSLTFIIGIVGYSVVFLLYHDILFFPTSLWQFVLFLVFLFVASLLHYGFFYILSILSFWIDQTWGFRFVMRVVMEIAAGALIPLNLFAPLWQKIFSALPFQFFAYVPMQVYIGKVSYSQAFLLLGEGILWLGGIAMIGYILWRKGIRLYTAQGN</sequence>
<dbReference type="STRING" id="1798540.A3B74_03795"/>
<dbReference type="AlphaFoldDB" id="A0A1G2APZ8"/>